<dbReference type="Pfam" id="PF19509">
    <property type="entry name" value="DUF6043"/>
    <property type="match status" value="1"/>
</dbReference>
<comment type="caution">
    <text evidence="1">The sequence shown here is derived from an EMBL/GenBank/DDBJ whole genome shotgun (WGS) entry which is preliminary data.</text>
</comment>
<dbReference type="EMBL" id="VVYP01000003">
    <property type="protein sequence ID" value="KAA5465502.1"/>
    <property type="molecule type" value="Genomic_DNA"/>
</dbReference>
<gene>
    <name evidence="1" type="ORF">F2Y36_04155</name>
</gene>
<evidence type="ECO:0000313" key="1">
    <source>
        <dbReference type="EMBL" id="KAA5465502.1"/>
    </source>
</evidence>
<organism evidence="1 2">
    <name type="scientific">Bacteroides caccae</name>
    <dbReference type="NCBI Taxonomy" id="47678"/>
    <lineage>
        <taxon>Bacteria</taxon>
        <taxon>Pseudomonadati</taxon>
        <taxon>Bacteroidota</taxon>
        <taxon>Bacteroidia</taxon>
        <taxon>Bacteroidales</taxon>
        <taxon>Bacteroidaceae</taxon>
        <taxon>Bacteroides</taxon>
    </lineage>
</organism>
<dbReference type="Proteomes" id="UP000475905">
    <property type="component" value="Unassembled WGS sequence"/>
</dbReference>
<sequence>MDDDMKELHHDDYPSQSAMQEWFEANREIYSDFKSKIQSVLKNPLCDNHSELTDEETATLQSIIMEAMTTEEDAVNKMIDRFSYAIKDGNVSACCLYCYLELDNGVEEIENAMTNFEQSEDAKYIKDGIHAYLEDKKRETQETVNKDLNLLSLRRWHYDHPEEYQDFTNLFAKAYEGDMTFFLKGISYLTEMLSLNGIKGIAELLESLCPGTESYNKAQFASNHQQVHEKLTALFDSTFNQEATKQRLLHNNPFMCSAFYWMIFDDGFVKVADLLSKTMMDENSSVWQKGFGGQFVRSLMLTSLDKAAYTKGAWKSMGKNGMAKEVVSSTLQESKGRRGRKQACVLLEEMLIQPHAELLANEIQIILTEWMETNGTDSVLAYIFAALANGGLLNDSYNYRTFHTAILEKFPSLGFKSGFDWAEALYNAIINERGYDYNLNLSERAIQSGKEQAKLIGIRLHTLLSPDVY</sequence>
<accession>A0A6L3KWY0</accession>
<name>A0A6L3KWY0_9BACE</name>
<protein>
    <submittedName>
        <fullName evidence="1">Uncharacterized protein</fullName>
    </submittedName>
</protein>
<dbReference type="InterPro" id="IPR046106">
    <property type="entry name" value="DUF6043"/>
</dbReference>
<evidence type="ECO:0000313" key="2">
    <source>
        <dbReference type="Proteomes" id="UP000475905"/>
    </source>
</evidence>
<dbReference type="AlphaFoldDB" id="A0A6L3KWY0"/>
<proteinExistence type="predicted"/>
<reference evidence="1 2" key="1">
    <citation type="journal article" date="2019" name="Nat. Med.">
        <title>A library of human gut bacterial isolates paired with longitudinal multiomics data enables mechanistic microbiome research.</title>
        <authorList>
            <person name="Poyet M."/>
            <person name="Groussin M."/>
            <person name="Gibbons S.M."/>
            <person name="Avila-Pacheco J."/>
            <person name="Jiang X."/>
            <person name="Kearney S.M."/>
            <person name="Perrotta A.R."/>
            <person name="Berdy B."/>
            <person name="Zhao S."/>
            <person name="Lieberman T.D."/>
            <person name="Swanson P.K."/>
            <person name="Smith M."/>
            <person name="Roesemann S."/>
            <person name="Alexander J.E."/>
            <person name="Rich S.A."/>
            <person name="Livny J."/>
            <person name="Vlamakis H."/>
            <person name="Clish C."/>
            <person name="Bullock K."/>
            <person name="Deik A."/>
            <person name="Scott J."/>
            <person name="Pierce K.A."/>
            <person name="Xavier R.J."/>
            <person name="Alm E.J."/>
        </authorList>
    </citation>
    <scope>NUCLEOTIDE SEQUENCE [LARGE SCALE GENOMIC DNA]</scope>
    <source>
        <strain evidence="1 2">BIOML-A31</strain>
    </source>
</reference>